<organism evidence="1 2">
    <name type="scientific">Rotaria sordida</name>
    <dbReference type="NCBI Taxonomy" id="392033"/>
    <lineage>
        <taxon>Eukaryota</taxon>
        <taxon>Metazoa</taxon>
        <taxon>Spiralia</taxon>
        <taxon>Gnathifera</taxon>
        <taxon>Rotifera</taxon>
        <taxon>Eurotatoria</taxon>
        <taxon>Bdelloidea</taxon>
        <taxon>Philodinida</taxon>
        <taxon>Philodinidae</taxon>
        <taxon>Rotaria</taxon>
    </lineage>
</organism>
<evidence type="ECO:0000313" key="1">
    <source>
        <dbReference type="EMBL" id="CAF1396219.1"/>
    </source>
</evidence>
<evidence type="ECO:0000313" key="2">
    <source>
        <dbReference type="Proteomes" id="UP000663864"/>
    </source>
</evidence>
<sequence>IECICHLLKLGVNSLLEKNLECGIKKFLNYKQHLKIQNTRTKDQIDELQKRLDITDKYKNFLFI</sequence>
<proteinExistence type="predicted"/>
<dbReference type="AlphaFoldDB" id="A0A815KVW3"/>
<protein>
    <submittedName>
        <fullName evidence="1">Uncharacterized protein</fullName>
    </submittedName>
</protein>
<feature type="non-terminal residue" evidence="1">
    <location>
        <position position="1"/>
    </location>
</feature>
<comment type="caution">
    <text evidence="1">The sequence shown here is derived from an EMBL/GenBank/DDBJ whole genome shotgun (WGS) entry which is preliminary data.</text>
</comment>
<gene>
    <name evidence="1" type="ORF">ZHD862_LOCUS32883</name>
</gene>
<dbReference type="EMBL" id="CAJNOT010003698">
    <property type="protein sequence ID" value="CAF1396219.1"/>
    <property type="molecule type" value="Genomic_DNA"/>
</dbReference>
<dbReference type="Proteomes" id="UP000663864">
    <property type="component" value="Unassembled WGS sequence"/>
</dbReference>
<name>A0A815KVW3_9BILA</name>
<reference evidence="1" key="1">
    <citation type="submission" date="2021-02" db="EMBL/GenBank/DDBJ databases">
        <authorList>
            <person name="Nowell W R."/>
        </authorList>
    </citation>
    <scope>NUCLEOTIDE SEQUENCE</scope>
</reference>
<accession>A0A815KVW3</accession>